<evidence type="ECO:0000256" key="1">
    <source>
        <dbReference type="SAM" id="Phobius"/>
    </source>
</evidence>
<organism evidence="2 3">
    <name type="scientific">Pseudomonas brassicacearum</name>
    <dbReference type="NCBI Taxonomy" id="930166"/>
    <lineage>
        <taxon>Bacteria</taxon>
        <taxon>Pseudomonadati</taxon>
        <taxon>Pseudomonadota</taxon>
        <taxon>Gammaproteobacteria</taxon>
        <taxon>Pseudomonadales</taxon>
        <taxon>Pseudomonadaceae</taxon>
        <taxon>Pseudomonas</taxon>
    </lineage>
</organism>
<gene>
    <name evidence="2" type="ORF">BK658_00205</name>
</gene>
<proteinExistence type="predicted"/>
<accession>A0A423H1Y5</accession>
<name>A0A423H1Y5_9PSED</name>
<dbReference type="RefSeq" id="WP_123580145.1">
    <property type="nucleotide sequence ID" value="NZ_MOBI01000001.1"/>
</dbReference>
<evidence type="ECO:0008006" key="4">
    <source>
        <dbReference type="Google" id="ProtNLM"/>
    </source>
</evidence>
<keyword evidence="1" id="KW-1133">Transmembrane helix</keyword>
<keyword evidence="1" id="KW-0472">Membrane</keyword>
<sequence>MVFKDYAAIAAGLAGVAGLVISLITLFMKGEENRRTIRSQLTDVLARLNVVNAESRKYRIETAESGLNPEKRAMFSFYNDQRAFLVGQARYLMDQLPDHVSDSEFGLVAKALGAIGDHELACHYWEMCLERSPSDHVRGMHSRGFGGYLFGEGYPELGRFRFQSGVALIAGTSDQRRYHRVETYLRWAAAERFSGFFTEAKEVIDKAMAEVSLIQSQSMRKRCAQTIREYGEELPQPAVRASNQVMS</sequence>
<protein>
    <recommendedName>
        <fullName evidence="4">Tetratricopeptide repeat protein</fullName>
    </recommendedName>
</protein>
<dbReference type="Proteomes" id="UP000284684">
    <property type="component" value="Unassembled WGS sequence"/>
</dbReference>
<comment type="caution">
    <text evidence="2">The sequence shown here is derived from an EMBL/GenBank/DDBJ whole genome shotgun (WGS) entry which is preliminary data.</text>
</comment>
<evidence type="ECO:0000313" key="2">
    <source>
        <dbReference type="EMBL" id="RON06246.1"/>
    </source>
</evidence>
<dbReference type="EMBL" id="MOBI01000001">
    <property type="protein sequence ID" value="RON06246.1"/>
    <property type="molecule type" value="Genomic_DNA"/>
</dbReference>
<dbReference type="AlphaFoldDB" id="A0A423H1Y5"/>
<evidence type="ECO:0000313" key="3">
    <source>
        <dbReference type="Proteomes" id="UP000284684"/>
    </source>
</evidence>
<keyword evidence="1" id="KW-0812">Transmembrane</keyword>
<feature type="transmembrane region" description="Helical" evidence="1">
    <location>
        <begin position="6"/>
        <end position="28"/>
    </location>
</feature>
<reference evidence="2 3" key="1">
    <citation type="submission" date="2016-10" db="EMBL/GenBank/DDBJ databases">
        <title>Comparative genome analysis of multiple Pseudomonas spp. focuses on biocontrol and plant growth promoting traits.</title>
        <authorList>
            <person name="Tao X.-Y."/>
            <person name="Taylor C.G."/>
        </authorList>
    </citation>
    <scope>NUCLEOTIDE SEQUENCE [LARGE SCALE GENOMIC DNA]</scope>
    <source>
        <strain evidence="2 3">37D10</strain>
    </source>
</reference>